<dbReference type="PANTHER" id="PTHR13952">
    <property type="entry name" value="U1 SMALL NUCLEAR RIBONUCLEOPROTEIN 70 KD"/>
    <property type="match status" value="1"/>
</dbReference>
<dbReference type="GO" id="GO:0003729">
    <property type="term" value="F:mRNA binding"/>
    <property type="evidence" value="ECO:0007669"/>
    <property type="project" value="TreeGrafter"/>
</dbReference>
<evidence type="ECO:0000256" key="1">
    <source>
        <dbReference type="ARBA" id="ARBA00004123"/>
    </source>
</evidence>
<comment type="caution">
    <text evidence="6">The sequence shown here is derived from an EMBL/GenBank/DDBJ whole genome shotgun (WGS) entry which is preliminary data.</text>
</comment>
<feature type="domain" description="RRM" evidence="5">
    <location>
        <begin position="336"/>
        <end position="410"/>
    </location>
</feature>
<comment type="subcellular location">
    <subcellularLocation>
        <location evidence="1">Nucleus</location>
    </subcellularLocation>
</comment>
<evidence type="ECO:0000256" key="4">
    <source>
        <dbReference type="SAM" id="MobiDB-lite"/>
    </source>
</evidence>
<evidence type="ECO:0000256" key="3">
    <source>
        <dbReference type="PROSITE-ProRule" id="PRU00176"/>
    </source>
</evidence>
<dbReference type="Proteomes" id="UP001306508">
    <property type="component" value="Unassembled WGS sequence"/>
</dbReference>
<feature type="compositionally biased region" description="Polar residues" evidence="4">
    <location>
        <begin position="568"/>
        <end position="577"/>
    </location>
</feature>
<feature type="compositionally biased region" description="Polar residues" evidence="4">
    <location>
        <begin position="63"/>
        <end position="74"/>
    </location>
</feature>
<dbReference type="PROSITE" id="PS50102">
    <property type="entry name" value="RRM"/>
    <property type="match status" value="2"/>
</dbReference>
<feature type="region of interest" description="Disordered" evidence="4">
    <location>
        <begin position="50"/>
        <end position="74"/>
    </location>
</feature>
<name>A0AAN8A936_9SACH</name>
<evidence type="ECO:0000313" key="7">
    <source>
        <dbReference type="Proteomes" id="UP001306508"/>
    </source>
</evidence>
<protein>
    <recommendedName>
        <fullName evidence="5">RRM domain-containing protein</fullName>
    </recommendedName>
</protein>
<dbReference type="Gene3D" id="3.30.70.330">
    <property type="match status" value="2"/>
</dbReference>
<dbReference type="InterPro" id="IPR012677">
    <property type="entry name" value="Nucleotide-bd_a/b_plait_sf"/>
</dbReference>
<dbReference type="AlphaFoldDB" id="A0AAN8A936"/>
<feature type="region of interest" description="Disordered" evidence="4">
    <location>
        <begin position="564"/>
        <end position="618"/>
    </location>
</feature>
<proteinExistence type="predicted"/>
<dbReference type="PANTHER" id="PTHR13952:SF6">
    <property type="entry name" value="U11_U12 SMALL NUCLEAR RIBONUCLEOPROTEIN 35 KDA PROTEIN"/>
    <property type="match status" value="1"/>
</dbReference>
<evidence type="ECO:0000256" key="2">
    <source>
        <dbReference type="ARBA" id="ARBA00023242"/>
    </source>
</evidence>
<dbReference type="SMART" id="SM00360">
    <property type="entry name" value="RRM"/>
    <property type="match status" value="2"/>
</dbReference>
<dbReference type="InterPro" id="IPR000504">
    <property type="entry name" value="RRM_dom"/>
</dbReference>
<dbReference type="InterPro" id="IPR035979">
    <property type="entry name" value="RBD_domain_sf"/>
</dbReference>
<keyword evidence="3" id="KW-0694">RNA-binding</keyword>
<evidence type="ECO:0000313" key="6">
    <source>
        <dbReference type="EMBL" id="KAK5780510.1"/>
    </source>
</evidence>
<gene>
    <name evidence="6" type="ORF">RI543_002270</name>
</gene>
<keyword evidence="7" id="KW-1185">Reference proteome</keyword>
<dbReference type="InterPro" id="IPR051183">
    <property type="entry name" value="U1_U11-U12_snRNP_70-35kDa"/>
</dbReference>
<sequence length="806" mass="92687">MEQENLCQTLDLTCSENEIFKASFDLRNLKESAKDIGCNEYIDSLLPSEVSSSSASEEDLSSIEANESNSDSYETPLIQSSGCDVDVFLKETNENNVKLEDIPYKRHDPITKGRPSSCIFVASLAAILTDDQLCHSVTEKFQCFGKLNGVKVLRDPQNRPYAFVQYTNDHDAQRALNLSQGSTLNDRVIRCEQARVNRTLFVSCSSPISCRDIESFCEQFGELEQLIPSFTSDPNQPNTKKKNILPNFRFVEPESYKIACWFVQFAFRDDAIRAFANIKAELSWTVHWIQNVKVPKKYNLLSSFQRSLYEKNDNKKDAYHESNGNCINNRISIDRKSIFVGQLHKDTTTELLTKHFEIYGKIFNLKLIHKPTNIFAFIEYDDESSAAIALEKENHSTFLGKTIHVQYKEINNSFPYTKREVRTNQQEVFIGKFNSNGNPIQHHNGNKYFVSPQITLAPPPINIARRKNLGNSTIELSVNKFVPSPFRGYSNYRRNSYPFEWQLHSLENEFIDSQTKAFSPKDMYMEINHKDRENTEERENVNKISFEEKSSDTVNSEYDTMDLIENPTHVSMTSYNESSRDSSKPGKTSNKNNYNNNNYNYNGKSNFNNSRRRYSHPPSPYYQPNYFMAPNPYHSTSSGNTPSYMMYYPPMPMPPPDTLSQHQFFPFNPSISPYGSNLMPMMMPQMPPLPLPPLSVMPRNSTPSSSSENISQANAYIFSDGRDCEHRSESPHVSFKEDINLIRSFSNSVTSLNVLDGSKDIKHTGKKNNRFQKILRNQVPSFKPRMFNQRESTPFNEEIPSEFLDY</sequence>
<dbReference type="GO" id="GO:0000398">
    <property type="term" value="P:mRNA splicing, via spliceosome"/>
    <property type="evidence" value="ECO:0007669"/>
    <property type="project" value="TreeGrafter"/>
</dbReference>
<dbReference type="GO" id="GO:0071011">
    <property type="term" value="C:precatalytic spliceosome"/>
    <property type="evidence" value="ECO:0007669"/>
    <property type="project" value="TreeGrafter"/>
</dbReference>
<reference evidence="7" key="1">
    <citation type="submission" date="2023-07" db="EMBL/GenBank/DDBJ databases">
        <title>A draft genome of Kazachstania heterogenica Y-27499.</title>
        <authorList>
            <person name="Donic C."/>
            <person name="Kralova J.S."/>
            <person name="Fidel L."/>
            <person name="Ben-Dor S."/>
            <person name="Jung S."/>
        </authorList>
    </citation>
    <scope>NUCLEOTIDE SEQUENCE [LARGE SCALE GENOMIC DNA]</scope>
    <source>
        <strain evidence="7">Y27499</strain>
    </source>
</reference>
<evidence type="ECO:0000259" key="5">
    <source>
        <dbReference type="PROSITE" id="PS50102"/>
    </source>
</evidence>
<dbReference type="EMBL" id="JAWIZZ010000041">
    <property type="protein sequence ID" value="KAK5780510.1"/>
    <property type="molecule type" value="Genomic_DNA"/>
</dbReference>
<feature type="domain" description="RRM" evidence="5">
    <location>
        <begin position="117"/>
        <end position="196"/>
    </location>
</feature>
<dbReference type="GO" id="GO:0017069">
    <property type="term" value="F:snRNA binding"/>
    <property type="evidence" value="ECO:0007669"/>
    <property type="project" value="TreeGrafter"/>
</dbReference>
<organism evidence="6 7">
    <name type="scientific">Arxiozyma heterogenica</name>
    <dbReference type="NCBI Taxonomy" id="278026"/>
    <lineage>
        <taxon>Eukaryota</taxon>
        <taxon>Fungi</taxon>
        <taxon>Dikarya</taxon>
        <taxon>Ascomycota</taxon>
        <taxon>Saccharomycotina</taxon>
        <taxon>Saccharomycetes</taxon>
        <taxon>Saccharomycetales</taxon>
        <taxon>Saccharomycetaceae</taxon>
        <taxon>Arxiozyma</taxon>
    </lineage>
</organism>
<dbReference type="SUPFAM" id="SSF54928">
    <property type="entry name" value="RNA-binding domain, RBD"/>
    <property type="match status" value="2"/>
</dbReference>
<dbReference type="Pfam" id="PF00076">
    <property type="entry name" value="RRM_1"/>
    <property type="match status" value="2"/>
</dbReference>
<accession>A0AAN8A936</accession>
<keyword evidence="2" id="KW-0539">Nucleus</keyword>
<feature type="compositionally biased region" description="Low complexity" evidence="4">
    <location>
        <begin position="587"/>
        <end position="609"/>
    </location>
</feature>